<dbReference type="GO" id="GO:0003677">
    <property type="term" value="F:DNA binding"/>
    <property type="evidence" value="ECO:0007669"/>
    <property type="project" value="TreeGrafter"/>
</dbReference>
<proteinExistence type="predicted"/>
<sequence length="418" mass="47605">MDSLTTTPTYFGLVRDINDALILFQLAVDGELKLVQQRLSEEDRNRLIKSGNIFIFKESSGIRRWTDSVSWSPSRIVDNFLVYREVKKDESGHRRDISKNRSRSIGYRDRERSRSPKRPEPCRMVTKRPDPALVGSLADSEHFKEGGLVKRTITAKFKNETYHLVSYYTLEDAEDCRLPQISHNPNYTDLEIHQDLINSPSFRVTLNGCMNPMVEGYEKQPQPLEFYGNYGRTTQSSYPPAQPALMPSYLPNVSPQRHHQPRYVDSLPHGTGPYGTVPGIPWRSGNRPLSETCSPTRSQQMASHPVWPSHPTPTDPSPRSGRDVRLSDSYSPVQGSYPTSVPEYYDNIDHSLGYNRPSSMTLSTPPNPPAMFGRNDYNTPVYDPAKKSGEYARSYYDGNIKDDSFGGRLYDNEEKPLR</sequence>
<dbReference type="EMBL" id="NDIQ01000022">
    <property type="protein sequence ID" value="PRT55926.1"/>
    <property type="molecule type" value="Genomic_DNA"/>
</dbReference>
<dbReference type="AlphaFoldDB" id="A0A2T0FLR5"/>
<evidence type="ECO:0000313" key="3">
    <source>
        <dbReference type="Proteomes" id="UP000238350"/>
    </source>
</evidence>
<evidence type="ECO:0000313" key="2">
    <source>
        <dbReference type="EMBL" id="PRT55926.1"/>
    </source>
</evidence>
<name>A0A2T0FLR5_9ASCO</name>
<accession>A0A2T0FLR5</accession>
<dbReference type="PANTHER" id="PTHR28027:SF2">
    <property type="entry name" value="TRANSCRIPTIONAL REGULATOR MIT1"/>
    <property type="match status" value="1"/>
</dbReference>
<feature type="compositionally biased region" description="Polar residues" evidence="1">
    <location>
        <begin position="328"/>
        <end position="339"/>
    </location>
</feature>
<dbReference type="RefSeq" id="XP_024665871.1">
    <property type="nucleotide sequence ID" value="XM_024810103.1"/>
</dbReference>
<feature type="region of interest" description="Disordered" evidence="1">
    <location>
        <begin position="277"/>
        <end position="342"/>
    </location>
</feature>
<evidence type="ECO:0000256" key="1">
    <source>
        <dbReference type="SAM" id="MobiDB-lite"/>
    </source>
</evidence>
<keyword evidence="3" id="KW-1185">Reference proteome</keyword>
<feature type="compositionally biased region" description="Basic and acidic residues" evidence="1">
    <location>
        <begin position="106"/>
        <end position="121"/>
    </location>
</feature>
<reference evidence="2 3" key="1">
    <citation type="submission" date="2017-04" db="EMBL/GenBank/DDBJ databases">
        <title>Genome sequencing of [Candida] sorbophila.</title>
        <authorList>
            <person name="Ahn J.O."/>
        </authorList>
    </citation>
    <scope>NUCLEOTIDE SEQUENCE [LARGE SCALE GENOMIC DNA]</scope>
    <source>
        <strain evidence="2 3">DS02</strain>
    </source>
</reference>
<comment type="caution">
    <text evidence="2">The sequence shown here is derived from an EMBL/GenBank/DDBJ whole genome shotgun (WGS) entry which is preliminary data.</text>
</comment>
<feature type="region of interest" description="Disordered" evidence="1">
    <location>
        <begin position="92"/>
        <end position="125"/>
    </location>
</feature>
<organism evidence="2 3">
    <name type="scientific">Wickerhamiella sorbophila</name>
    <dbReference type="NCBI Taxonomy" id="45607"/>
    <lineage>
        <taxon>Eukaryota</taxon>
        <taxon>Fungi</taxon>
        <taxon>Dikarya</taxon>
        <taxon>Ascomycota</taxon>
        <taxon>Saccharomycotina</taxon>
        <taxon>Dipodascomycetes</taxon>
        <taxon>Dipodascales</taxon>
        <taxon>Trichomonascaceae</taxon>
        <taxon>Wickerhamiella</taxon>
    </lineage>
</organism>
<feature type="compositionally biased region" description="Polar residues" evidence="1">
    <location>
        <begin position="287"/>
        <end position="302"/>
    </location>
</feature>
<dbReference type="Proteomes" id="UP000238350">
    <property type="component" value="Unassembled WGS sequence"/>
</dbReference>
<gene>
    <name evidence="2" type="ORF">B9G98_03546</name>
</gene>
<protein>
    <submittedName>
        <fullName evidence="2">Global transcription regulator sge1</fullName>
    </submittedName>
</protein>
<dbReference type="InterPro" id="IPR018608">
    <property type="entry name" value="Gti1/Pac2"/>
</dbReference>
<dbReference type="GeneID" id="36517294"/>
<dbReference type="OrthoDB" id="5572844at2759"/>
<dbReference type="PANTHER" id="PTHR28027">
    <property type="entry name" value="TRANSCRIPTIONAL REGULATOR MIT1"/>
    <property type="match status" value="1"/>
</dbReference>
<dbReference type="Pfam" id="PF09729">
    <property type="entry name" value="Gti1_Pac2"/>
    <property type="match status" value="1"/>
</dbReference>